<dbReference type="PANTHER" id="PTHR34075">
    <property type="entry name" value="BLR3430 PROTEIN"/>
    <property type="match status" value="1"/>
</dbReference>
<sequence>MDLPLPEVTELNRPYWDGLTRGVLHAQRCNSCGNAWLPARHECPRCLSADAVWEAVDGGGHVVSWVVYHVAYHDAFRDRLPYNVAVVELDEGVRLITNIVAPEAALSIGLRVHLRLEEDFGLCLPRFVPA</sequence>
<dbReference type="PANTHER" id="PTHR34075:SF5">
    <property type="entry name" value="BLR3430 PROTEIN"/>
    <property type="match status" value="1"/>
</dbReference>
<organism evidence="3 4">
    <name type="scientific">Roseomonas marmotae</name>
    <dbReference type="NCBI Taxonomy" id="2768161"/>
    <lineage>
        <taxon>Bacteria</taxon>
        <taxon>Pseudomonadati</taxon>
        <taxon>Pseudomonadota</taxon>
        <taxon>Alphaproteobacteria</taxon>
        <taxon>Acetobacterales</taxon>
        <taxon>Roseomonadaceae</taxon>
        <taxon>Roseomonas</taxon>
    </lineage>
</organism>
<dbReference type="Pfam" id="PF01796">
    <property type="entry name" value="OB_ChsH2_C"/>
    <property type="match status" value="1"/>
</dbReference>
<dbReference type="Gene3D" id="6.10.30.10">
    <property type="match status" value="1"/>
</dbReference>
<evidence type="ECO:0000313" key="3">
    <source>
        <dbReference type="EMBL" id="MBO1076934.1"/>
    </source>
</evidence>
<name>A0ABS3KHI1_9PROT</name>
<proteinExistence type="predicted"/>
<evidence type="ECO:0000313" key="4">
    <source>
        <dbReference type="Proteomes" id="UP001518990"/>
    </source>
</evidence>
<dbReference type="InterPro" id="IPR052513">
    <property type="entry name" value="Thioester_dehydratase-like"/>
</dbReference>
<dbReference type="Proteomes" id="UP001518990">
    <property type="component" value="Unassembled WGS sequence"/>
</dbReference>
<dbReference type="Pfam" id="PF12172">
    <property type="entry name" value="zf-ChsH2"/>
    <property type="match status" value="1"/>
</dbReference>
<protein>
    <submittedName>
        <fullName evidence="3">OB-fold domain-containing protein</fullName>
    </submittedName>
</protein>
<dbReference type="EMBL" id="JACTNF010000035">
    <property type="protein sequence ID" value="MBO1076934.1"/>
    <property type="molecule type" value="Genomic_DNA"/>
</dbReference>
<dbReference type="SUPFAM" id="SSF50249">
    <property type="entry name" value="Nucleic acid-binding proteins"/>
    <property type="match status" value="1"/>
</dbReference>
<evidence type="ECO:0000259" key="2">
    <source>
        <dbReference type="Pfam" id="PF12172"/>
    </source>
</evidence>
<reference evidence="3 4" key="1">
    <citation type="submission" date="2020-09" db="EMBL/GenBank/DDBJ databases">
        <title>Roseomonas.</title>
        <authorList>
            <person name="Zhu W."/>
        </authorList>
    </citation>
    <scope>NUCLEOTIDE SEQUENCE [LARGE SCALE GENOMIC DNA]</scope>
    <source>
        <strain evidence="3 4">1311</strain>
    </source>
</reference>
<feature type="domain" description="ChsH2 rubredoxin-like zinc ribbon" evidence="2">
    <location>
        <begin position="16"/>
        <end position="50"/>
    </location>
</feature>
<dbReference type="InterPro" id="IPR022002">
    <property type="entry name" value="ChsH2_Znr"/>
</dbReference>
<keyword evidence="4" id="KW-1185">Reference proteome</keyword>
<dbReference type="InterPro" id="IPR012340">
    <property type="entry name" value="NA-bd_OB-fold"/>
</dbReference>
<evidence type="ECO:0000259" key="1">
    <source>
        <dbReference type="Pfam" id="PF01796"/>
    </source>
</evidence>
<dbReference type="InterPro" id="IPR002878">
    <property type="entry name" value="ChsH2_C"/>
</dbReference>
<feature type="domain" description="ChsH2 C-terminal OB-fold" evidence="1">
    <location>
        <begin position="53"/>
        <end position="116"/>
    </location>
</feature>
<dbReference type="RefSeq" id="WP_207450515.1">
    <property type="nucleotide sequence ID" value="NZ_CP061096.1"/>
</dbReference>
<gene>
    <name evidence="3" type="ORF">IAI60_20185</name>
</gene>
<accession>A0ABS3KHI1</accession>
<comment type="caution">
    <text evidence="3">The sequence shown here is derived from an EMBL/GenBank/DDBJ whole genome shotgun (WGS) entry which is preliminary data.</text>
</comment>